<feature type="transmembrane region" description="Helical" evidence="8">
    <location>
        <begin position="52"/>
        <end position="74"/>
    </location>
</feature>
<organism evidence="9 10">
    <name type="scientific">Campylobacter suis</name>
    <dbReference type="NCBI Taxonomy" id="2790657"/>
    <lineage>
        <taxon>Bacteria</taxon>
        <taxon>Pseudomonadati</taxon>
        <taxon>Campylobacterota</taxon>
        <taxon>Epsilonproteobacteria</taxon>
        <taxon>Campylobacterales</taxon>
        <taxon>Campylobacteraceae</taxon>
        <taxon>Campylobacter</taxon>
    </lineage>
</organism>
<name>A0ABN7K1C9_9BACT</name>
<protein>
    <submittedName>
        <fullName evidence="9">Inner membrane protein YgaZ</fullName>
    </submittedName>
</protein>
<keyword evidence="10" id="KW-1185">Reference proteome</keyword>
<keyword evidence="4" id="KW-1003">Cell membrane</keyword>
<dbReference type="InterPro" id="IPR011606">
    <property type="entry name" value="Brnchd-chn_aa_trnsp_permease"/>
</dbReference>
<proteinExistence type="inferred from homology"/>
<evidence type="ECO:0000256" key="6">
    <source>
        <dbReference type="ARBA" id="ARBA00022989"/>
    </source>
</evidence>
<gene>
    <name evidence="9" type="primary">ygaZ</name>
    <name evidence="9" type="ORF">LMG8286_00130</name>
</gene>
<reference evidence="9 10" key="1">
    <citation type="submission" date="2020-11" db="EMBL/GenBank/DDBJ databases">
        <authorList>
            <person name="Peeters C."/>
        </authorList>
    </citation>
    <scope>NUCLEOTIDE SEQUENCE [LARGE SCALE GENOMIC DNA]</scope>
    <source>
        <strain evidence="9 10">LMG 8286</strain>
    </source>
</reference>
<evidence type="ECO:0000256" key="7">
    <source>
        <dbReference type="ARBA" id="ARBA00023136"/>
    </source>
</evidence>
<evidence type="ECO:0000256" key="4">
    <source>
        <dbReference type="ARBA" id="ARBA00022475"/>
    </source>
</evidence>
<keyword evidence="3" id="KW-0813">Transport</keyword>
<evidence type="ECO:0000313" key="9">
    <source>
        <dbReference type="EMBL" id="CAD7286299.1"/>
    </source>
</evidence>
<dbReference type="EMBL" id="CAJHOE010000001">
    <property type="protein sequence ID" value="CAD7286299.1"/>
    <property type="molecule type" value="Genomic_DNA"/>
</dbReference>
<feature type="transmembrane region" description="Helical" evidence="8">
    <location>
        <begin position="180"/>
        <end position="213"/>
    </location>
</feature>
<evidence type="ECO:0000256" key="8">
    <source>
        <dbReference type="SAM" id="Phobius"/>
    </source>
</evidence>
<feature type="transmembrane region" description="Helical" evidence="8">
    <location>
        <begin position="156"/>
        <end position="173"/>
    </location>
</feature>
<evidence type="ECO:0000256" key="3">
    <source>
        <dbReference type="ARBA" id="ARBA00022448"/>
    </source>
</evidence>
<evidence type="ECO:0000256" key="2">
    <source>
        <dbReference type="ARBA" id="ARBA00010735"/>
    </source>
</evidence>
<accession>A0ABN7K1C9</accession>
<sequence length="220" mass="24206">MSNLEIFKLSIPIFMGYFPLGMAFGILAIGVGVSAFIAISLSFLTYAGAAQFMMVGLFASGTGLVEAFVVSYLVNLRHTFYGLALLKEYENLRFRLFNVATLTDETFAVFKMLKIEDVSERSRVFTALNFLCWFYWLTGTALGCFAGALISADMSGLEFSLTALFIAIVIEMFKSDRNFIVLGAAVLFGVIGVTLMPAKFMLVGSMGLCFVFLSLFKDKL</sequence>
<comment type="caution">
    <text evidence="9">The sequence shown here is derived from an EMBL/GenBank/DDBJ whole genome shotgun (WGS) entry which is preliminary data.</text>
</comment>
<comment type="subcellular location">
    <subcellularLocation>
        <location evidence="1">Cell membrane</location>
        <topology evidence="1">Multi-pass membrane protein</topology>
    </subcellularLocation>
</comment>
<dbReference type="PANTHER" id="PTHR34979">
    <property type="entry name" value="INNER MEMBRANE PROTEIN YGAZ"/>
    <property type="match status" value="1"/>
</dbReference>
<evidence type="ECO:0000313" key="10">
    <source>
        <dbReference type="Proteomes" id="UP000789359"/>
    </source>
</evidence>
<feature type="transmembrane region" description="Helical" evidence="8">
    <location>
        <begin position="20"/>
        <end position="45"/>
    </location>
</feature>
<dbReference type="Pfam" id="PF03591">
    <property type="entry name" value="AzlC"/>
    <property type="match status" value="1"/>
</dbReference>
<feature type="transmembrane region" description="Helical" evidence="8">
    <location>
        <begin position="125"/>
        <end position="150"/>
    </location>
</feature>
<dbReference type="Proteomes" id="UP000789359">
    <property type="component" value="Unassembled WGS sequence"/>
</dbReference>
<keyword evidence="6 8" id="KW-1133">Transmembrane helix</keyword>
<dbReference type="PANTHER" id="PTHR34979:SF1">
    <property type="entry name" value="INNER MEMBRANE PROTEIN YGAZ"/>
    <property type="match status" value="1"/>
</dbReference>
<evidence type="ECO:0000256" key="1">
    <source>
        <dbReference type="ARBA" id="ARBA00004651"/>
    </source>
</evidence>
<keyword evidence="5 8" id="KW-0812">Transmembrane</keyword>
<comment type="similarity">
    <text evidence="2">Belongs to the AzlC family.</text>
</comment>
<keyword evidence="7 8" id="KW-0472">Membrane</keyword>
<evidence type="ECO:0000256" key="5">
    <source>
        <dbReference type="ARBA" id="ARBA00022692"/>
    </source>
</evidence>